<feature type="transmembrane region" description="Helical" evidence="5">
    <location>
        <begin position="37"/>
        <end position="63"/>
    </location>
</feature>
<evidence type="ECO:0000313" key="7">
    <source>
        <dbReference type="EMBL" id="CAD8130305.1"/>
    </source>
</evidence>
<evidence type="ECO:0000256" key="4">
    <source>
        <dbReference type="ARBA" id="ARBA00023136"/>
    </source>
</evidence>
<feature type="transmembrane region" description="Helical" evidence="5">
    <location>
        <begin position="97"/>
        <end position="120"/>
    </location>
</feature>
<feature type="transmembrane region" description="Helical" evidence="5">
    <location>
        <begin position="359"/>
        <end position="379"/>
    </location>
</feature>
<evidence type="ECO:0000256" key="1">
    <source>
        <dbReference type="ARBA" id="ARBA00004141"/>
    </source>
</evidence>
<feature type="transmembrane region" description="Helical" evidence="5">
    <location>
        <begin position="204"/>
        <end position="223"/>
    </location>
</feature>
<keyword evidence="8" id="KW-1185">Reference proteome</keyword>
<comment type="subcellular location">
    <subcellularLocation>
        <location evidence="1">Membrane</location>
        <topology evidence="1">Multi-pass membrane protein</topology>
    </subcellularLocation>
</comment>
<keyword evidence="3 5" id="KW-1133">Transmembrane helix</keyword>
<keyword evidence="4 5" id="KW-0472">Membrane</keyword>
<dbReference type="PANTHER" id="PTHR22950:SF666">
    <property type="entry name" value="VACUOLAR AMINO ACID TRANSPORTER 4"/>
    <property type="match status" value="1"/>
</dbReference>
<dbReference type="EMBL" id="CAJJDN010000275">
    <property type="protein sequence ID" value="CAD8130305.1"/>
    <property type="molecule type" value="Genomic_DNA"/>
</dbReference>
<dbReference type="AlphaFoldDB" id="A0A8S1RTB9"/>
<evidence type="ECO:0000256" key="2">
    <source>
        <dbReference type="ARBA" id="ARBA00022692"/>
    </source>
</evidence>
<keyword evidence="2 5" id="KW-0812">Transmembrane</keyword>
<accession>A0A8S1RTB9</accession>
<dbReference type="OrthoDB" id="296408at2759"/>
<feature type="transmembrane region" description="Helical" evidence="5">
    <location>
        <begin position="275"/>
        <end position="300"/>
    </location>
</feature>
<comment type="caution">
    <text evidence="7">The sequence shown here is derived from an EMBL/GenBank/DDBJ whole genome shotgun (WGS) entry which is preliminary data.</text>
</comment>
<gene>
    <name evidence="7" type="ORF">PSON_ATCC_30995.1.T2750016</name>
</gene>
<dbReference type="InterPro" id="IPR013057">
    <property type="entry name" value="AA_transpt_TM"/>
</dbReference>
<dbReference type="Pfam" id="PF01490">
    <property type="entry name" value="Aa_trans"/>
    <property type="match status" value="1"/>
</dbReference>
<feature type="transmembrane region" description="Helical" evidence="5">
    <location>
        <begin position="167"/>
        <end position="184"/>
    </location>
</feature>
<dbReference type="Proteomes" id="UP000692954">
    <property type="component" value="Unassembled WGS sequence"/>
</dbReference>
<evidence type="ECO:0000256" key="5">
    <source>
        <dbReference type="SAM" id="Phobius"/>
    </source>
</evidence>
<organism evidence="7 8">
    <name type="scientific">Paramecium sonneborni</name>
    <dbReference type="NCBI Taxonomy" id="65129"/>
    <lineage>
        <taxon>Eukaryota</taxon>
        <taxon>Sar</taxon>
        <taxon>Alveolata</taxon>
        <taxon>Ciliophora</taxon>
        <taxon>Intramacronucleata</taxon>
        <taxon>Oligohymenophorea</taxon>
        <taxon>Peniculida</taxon>
        <taxon>Parameciidae</taxon>
        <taxon>Paramecium</taxon>
    </lineage>
</organism>
<reference evidence="7" key="1">
    <citation type="submission" date="2021-01" db="EMBL/GenBank/DDBJ databases">
        <authorList>
            <consortium name="Genoscope - CEA"/>
            <person name="William W."/>
        </authorList>
    </citation>
    <scope>NUCLEOTIDE SEQUENCE</scope>
</reference>
<feature type="transmembrane region" description="Helical" evidence="5">
    <location>
        <begin position="235"/>
        <end position="255"/>
    </location>
</feature>
<evidence type="ECO:0000259" key="6">
    <source>
        <dbReference type="Pfam" id="PF01490"/>
    </source>
</evidence>
<dbReference type="PANTHER" id="PTHR22950">
    <property type="entry name" value="AMINO ACID TRANSPORTER"/>
    <property type="match status" value="1"/>
</dbReference>
<feature type="transmembrane region" description="Helical" evidence="5">
    <location>
        <begin position="419"/>
        <end position="438"/>
    </location>
</feature>
<sequence>MDNREIEDSNKQNDVVKQHKSTASQAYFNFIKSNLGIGVIVLPFVTYQVGFLWSIVLFIPIAFSCLKSSQQMIQIADDMNTDNILYADIIRQTLGSIWAHILDIAIILQLIGLCIAYLIFLTESLAQSLLQIGIQMSKLQCLLITLFIVIPLSFVRKIHFFHSTSKYGFYCALASFCIILYDCQNRLSFGNIQFSNLINFKKTFNYVGVAILCCEGIFTVLPIRDSMKNKFEFKSVAAQSLITAFGISIFLSLISSSTYQSDTQSIVLFSIQNPILEVISLILYSISLLLTFPLQLFPAVQIIEQMFQKKMVEFISFNDIEDNSNSFEESQISKNVASTCDKIDDVVVEKDDQIFEDRFLQIIIRTMLMITIYFVAYQVPHLSHFLNLIGSIFGSLLQFCFPVIVHIIYFKSSKSTKLIIQYVIIMIVSLLAIVLGTAESLKNLL</sequence>
<dbReference type="GO" id="GO:0016020">
    <property type="term" value="C:membrane"/>
    <property type="evidence" value="ECO:0007669"/>
    <property type="project" value="UniProtKB-SubCell"/>
</dbReference>
<protein>
    <recommendedName>
        <fullName evidence="6">Amino acid transporter transmembrane domain-containing protein</fullName>
    </recommendedName>
</protein>
<name>A0A8S1RTB9_9CILI</name>
<proteinExistence type="predicted"/>
<evidence type="ECO:0000313" key="8">
    <source>
        <dbReference type="Proteomes" id="UP000692954"/>
    </source>
</evidence>
<feature type="domain" description="Amino acid transporter transmembrane" evidence="6">
    <location>
        <begin position="19"/>
        <end position="440"/>
    </location>
</feature>
<feature type="transmembrane region" description="Helical" evidence="5">
    <location>
        <begin position="132"/>
        <end position="155"/>
    </location>
</feature>
<feature type="transmembrane region" description="Helical" evidence="5">
    <location>
        <begin position="385"/>
        <end position="410"/>
    </location>
</feature>
<evidence type="ECO:0000256" key="3">
    <source>
        <dbReference type="ARBA" id="ARBA00022989"/>
    </source>
</evidence>
<dbReference type="GO" id="GO:0015179">
    <property type="term" value="F:L-amino acid transmembrane transporter activity"/>
    <property type="evidence" value="ECO:0007669"/>
    <property type="project" value="TreeGrafter"/>
</dbReference>